<name>A0A820RQR4_9BILA</name>
<organism evidence="1 2">
    <name type="scientific">Rotaria magnacalcarata</name>
    <dbReference type="NCBI Taxonomy" id="392030"/>
    <lineage>
        <taxon>Eukaryota</taxon>
        <taxon>Metazoa</taxon>
        <taxon>Spiralia</taxon>
        <taxon>Gnathifera</taxon>
        <taxon>Rotifera</taxon>
        <taxon>Eurotatoria</taxon>
        <taxon>Bdelloidea</taxon>
        <taxon>Philodinida</taxon>
        <taxon>Philodinidae</taxon>
        <taxon>Rotaria</taxon>
    </lineage>
</organism>
<evidence type="ECO:0000313" key="1">
    <source>
        <dbReference type="EMBL" id="CAF4445702.1"/>
    </source>
</evidence>
<dbReference type="Proteomes" id="UP000663866">
    <property type="component" value="Unassembled WGS sequence"/>
</dbReference>
<feature type="non-terminal residue" evidence="1">
    <location>
        <position position="41"/>
    </location>
</feature>
<gene>
    <name evidence="1" type="ORF">OVN521_LOCUS37573</name>
</gene>
<accession>A0A820RQR4</accession>
<feature type="non-terminal residue" evidence="1">
    <location>
        <position position="1"/>
    </location>
</feature>
<evidence type="ECO:0000313" key="2">
    <source>
        <dbReference type="Proteomes" id="UP000663866"/>
    </source>
</evidence>
<keyword evidence="2" id="KW-1185">Reference proteome</keyword>
<sequence length="41" mass="4725">MQHVKTSIRCVRAPVDFEDIPLSSNVANYEMFERGVMAVKR</sequence>
<reference evidence="1" key="1">
    <citation type="submission" date="2021-02" db="EMBL/GenBank/DDBJ databases">
        <authorList>
            <person name="Nowell W R."/>
        </authorList>
    </citation>
    <scope>NUCLEOTIDE SEQUENCE</scope>
</reference>
<dbReference type="AlphaFoldDB" id="A0A820RQR4"/>
<protein>
    <submittedName>
        <fullName evidence="1">Uncharacterized protein</fullName>
    </submittedName>
</protein>
<comment type="caution">
    <text evidence="1">The sequence shown here is derived from an EMBL/GenBank/DDBJ whole genome shotgun (WGS) entry which is preliminary data.</text>
</comment>
<dbReference type="EMBL" id="CAJOBG010045630">
    <property type="protein sequence ID" value="CAF4445702.1"/>
    <property type="molecule type" value="Genomic_DNA"/>
</dbReference>
<proteinExistence type="predicted"/>